<dbReference type="SUPFAM" id="SSF52279">
    <property type="entry name" value="Beta-D-glucan exohydrolase, C-terminal domain"/>
    <property type="match status" value="1"/>
</dbReference>
<evidence type="ECO:0000256" key="2">
    <source>
        <dbReference type="ARBA" id="ARBA00022801"/>
    </source>
</evidence>
<evidence type="ECO:0000313" key="6">
    <source>
        <dbReference type="EMBL" id="ANF97545.1"/>
    </source>
</evidence>
<organism evidence="6 7">
    <name type="scientific">Paenibacillus bovis</name>
    <dbReference type="NCBI Taxonomy" id="1616788"/>
    <lineage>
        <taxon>Bacteria</taxon>
        <taxon>Bacillati</taxon>
        <taxon>Bacillota</taxon>
        <taxon>Bacilli</taxon>
        <taxon>Bacillales</taxon>
        <taxon>Paenibacillaceae</taxon>
        <taxon>Paenibacillus</taxon>
    </lineage>
</organism>
<feature type="domain" description="Glycoside hydrolase family 3 C-terminal" evidence="5">
    <location>
        <begin position="377"/>
        <end position="532"/>
    </location>
</feature>
<dbReference type="Proteomes" id="UP000078148">
    <property type="component" value="Chromosome"/>
</dbReference>
<feature type="domain" description="Glycoside hydrolase family 3 N-terminal" evidence="4">
    <location>
        <begin position="10"/>
        <end position="335"/>
    </location>
</feature>
<name>A0A172ZIS9_9BACL</name>
<dbReference type="InterPro" id="IPR002772">
    <property type="entry name" value="Glyco_hydro_3_C"/>
</dbReference>
<dbReference type="InterPro" id="IPR050226">
    <property type="entry name" value="NagZ_Beta-hexosaminidase"/>
</dbReference>
<dbReference type="RefSeq" id="WP_060535647.1">
    <property type="nucleotide sequence ID" value="NZ_CP013023.1"/>
</dbReference>
<protein>
    <submittedName>
        <fullName evidence="6">Glycoside hydrolase</fullName>
    </submittedName>
</protein>
<evidence type="ECO:0000313" key="7">
    <source>
        <dbReference type="Proteomes" id="UP000078148"/>
    </source>
</evidence>
<keyword evidence="2 6" id="KW-0378">Hydrolase</keyword>
<dbReference type="Gene3D" id="3.20.20.300">
    <property type="entry name" value="Glycoside hydrolase, family 3, N-terminal domain"/>
    <property type="match status" value="1"/>
</dbReference>
<dbReference type="GO" id="GO:0005975">
    <property type="term" value="P:carbohydrate metabolic process"/>
    <property type="evidence" value="ECO:0007669"/>
    <property type="project" value="InterPro"/>
</dbReference>
<dbReference type="STRING" id="1616788.AR543_17045"/>
<dbReference type="InterPro" id="IPR036962">
    <property type="entry name" value="Glyco_hydro_3_N_sf"/>
</dbReference>
<evidence type="ECO:0000259" key="4">
    <source>
        <dbReference type="Pfam" id="PF00933"/>
    </source>
</evidence>
<dbReference type="SUPFAM" id="SSF51445">
    <property type="entry name" value="(Trans)glycosidases"/>
    <property type="match status" value="1"/>
</dbReference>
<dbReference type="OrthoDB" id="9805821at2"/>
<dbReference type="KEGG" id="pbv:AR543_17045"/>
<dbReference type="InterPro" id="IPR017853">
    <property type="entry name" value="GH"/>
</dbReference>
<evidence type="ECO:0000256" key="1">
    <source>
        <dbReference type="ARBA" id="ARBA00005336"/>
    </source>
</evidence>
<dbReference type="AlphaFoldDB" id="A0A172ZIS9"/>
<dbReference type="GO" id="GO:0004553">
    <property type="term" value="F:hydrolase activity, hydrolyzing O-glycosyl compounds"/>
    <property type="evidence" value="ECO:0007669"/>
    <property type="project" value="InterPro"/>
</dbReference>
<gene>
    <name evidence="6" type="ORF">AR543_17045</name>
</gene>
<dbReference type="PANTHER" id="PTHR30480">
    <property type="entry name" value="BETA-HEXOSAMINIDASE-RELATED"/>
    <property type="match status" value="1"/>
</dbReference>
<reference evidence="7" key="1">
    <citation type="submission" date="2015-10" db="EMBL/GenBank/DDBJ databases">
        <title>Genome of Paenibacillus bovis sp. nov.</title>
        <authorList>
            <person name="Wu Z."/>
            <person name="Gao C."/>
            <person name="Liu Z."/>
            <person name="Zheng H."/>
        </authorList>
    </citation>
    <scope>NUCLEOTIDE SEQUENCE [LARGE SCALE GENOMIC DNA]</scope>
    <source>
        <strain evidence="7">BD3526</strain>
    </source>
</reference>
<accession>A0A172ZIS9</accession>
<dbReference type="Pfam" id="PF01915">
    <property type="entry name" value="Glyco_hydro_3_C"/>
    <property type="match status" value="1"/>
</dbReference>
<dbReference type="PRINTS" id="PR00133">
    <property type="entry name" value="GLHYDRLASE3"/>
</dbReference>
<dbReference type="InterPro" id="IPR001764">
    <property type="entry name" value="Glyco_hydro_3_N"/>
</dbReference>
<dbReference type="Gene3D" id="3.40.50.1700">
    <property type="entry name" value="Glycoside hydrolase family 3 C-terminal domain"/>
    <property type="match status" value="1"/>
</dbReference>
<reference evidence="6 7" key="2">
    <citation type="journal article" date="2016" name="Int. J. Syst. Evol. Microbiol.">
        <title>Paenibacillus bovis sp. nov., isolated from raw yak (Bos grunniens) milk.</title>
        <authorList>
            <person name="Gao C."/>
            <person name="Han J."/>
            <person name="Liu Z."/>
            <person name="Xu X."/>
            <person name="Hang F."/>
            <person name="Wu Z."/>
        </authorList>
    </citation>
    <scope>NUCLEOTIDE SEQUENCE [LARGE SCALE GENOMIC DNA]</scope>
    <source>
        <strain evidence="6 7">BD3526</strain>
    </source>
</reference>
<dbReference type="PANTHER" id="PTHR30480:SF16">
    <property type="entry name" value="GLYCOSIDE HYDROLASE FAMILY 3 DOMAIN PROTEIN"/>
    <property type="match status" value="1"/>
</dbReference>
<evidence type="ECO:0000256" key="3">
    <source>
        <dbReference type="ARBA" id="ARBA00023295"/>
    </source>
</evidence>
<evidence type="ECO:0000259" key="5">
    <source>
        <dbReference type="Pfam" id="PF01915"/>
    </source>
</evidence>
<keyword evidence="3" id="KW-0326">Glycosidase</keyword>
<sequence>MNRIQLSDLTLDQKIGQLFIGGFHDIVPDEQVTILIEQYAMGGVIYFRRNIGTPQQIQELSASLQQIAIRQGLPPLLISIDQEGGMVSRIDREELSLIPGNMSLGAADDPKLTGQVAAISARELRTLGINLNLAPCIDVNNNPRNPVIGVRSYSEKPGKVAEHGAAAIMAMQAEQVAATAKHFPGHGDTDVDSHYGLASVPHGRNRLENVELLPFQRAIDVGVDLIMSAHVIFPAFETEQIPATLSAAVLTGLLREKMGFQGLIITDCLEMHAIAKHFPIPEAAVRSLQAGADLLLVSHTMSDQVAAIQAVRTAVDEGRLTEARIDESVQRILSLKARREMNRLISEQDDHTFRLHTTESENVLREAALRSITVVKDNGQLPLPTEQQGLVIWPQVTRETEVDEPAGHYASLSEALRSYHVMTDEMIIDAEVEDSQIAQVMQRAQTADFILMATYTSAGELPAGQARLTAALAALPDTPLIVISVRNPYDINHLPEVDTYICCYENRKYAIEALAAVLTGNQTPTGKLPVSLNPYYLAEI</sequence>
<dbReference type="InterPro" id="IPR036881">
    <property type="entry name" value="Glyco_hydro_3_C_sf"/>
</dbReference>
<dbReference type="GO" id="GO:0009254">
    <property type="term" value="P:peptidoglycan turnover"/>
    <property type="evidence" value="ECO:0007669"/>
    <property type="project" value="TreeGrafter"/>
</dbReference>
<comment type="similarity">
    <text evidence="1">Belongs to the glycosyl hydrolase 3 family.</text>
</comment>
<proteinExistence type="inferred from homology"/>
<dbReference type="EMBL" id="CP013023">
    <property type="protein sequence ID" value="ANF97545.1"/>
    <property type="molecule type" value="Genomic_DNA"/>
</dbReference>
<keyword evidence="7" id="KW-1185">Reference proteome</keyword>
<dbReference type="Pfam" id="PF00933">
    <property type="entry name" value="Glyco_hydro_3"/>
    <property type="match status" value="1"/>
</dbReference>